<comment type="caution">
    <text evidence="2">The sequence shown here is derived from an EMBL/GenBank/DDBJ whole genome shotgun (WGS) entry which is preliminary data.</text>
</comment>
<sequence length="219" mass="24626">MHEAANTIGEKQQVDLNLNSIDIDVEHQQLSGQARITISNLLNPIAPKPPGLSAAFLTERSEDKFQLILTSPDGSKYELNRSLMIDLRKQNDTENRNGHSGNEKRKKQNFLLMAANPSKTNSSETILPSDCSKLVALVLKENTSQQSSISRMHRWNIQVKFNLSEVRNTSTHVDVQTQMLVQGGQITKTNELRYGKYGVIIKDRVSCTSHAPCMYREAF</sequence>
<dbReference type="Proteomes" id="UP000325313">
    <property type="component" value="Unassembled WGS sequence"/>
</dbReference>
<reference evidence="2 3" key="1">
    <citation type="submission" date="2019-05" db="EMBL/GenBank/DDBJ databases">
        <title>Emergence of the Ug99 lineage of the wheat stem rust pathogen through somatic hybridization.</title>
        <authorList>
            <person name="Li F."/>
            <person name="Upadhyaya N.M."/>
            <person name="Sperschneider J."/>
            <person name="Matny O."/>
            <person name="Nguyen-Phuc H."/>
            <person name="Mago R."/>
            <person name="Raley C."/>
            <person name="Miller M.E."/>
            <person name="Silverstein K.A.T."/>
            <person name="Henningsen E."/>
            <person name="Hirsch C.D."/>
            <person name="Visser B."/>
            <person name="Pretorius Z.A."/>
            <person name="Steffenson B.J."/>
            <person name="Schwessinger B."/>
            <person name="Dodds P.N."/>
            <person name="Figueroa M."/>
        </authorList>
    </citation>
    <scope>NUCLEOTIDE SEQUENCE [LARGE SCALE GENOMIC DNA]</scope>
    <source>
        <strain evidence="2 3">Ug99</strain>
    </source>
</reference>
<feature type="compositionally biased region" description="Basic and acidic residues" evidence="1">
    <location>
        <begin position="88"/>
        <end position="103"/>
    </location>
</feature>
<organism evidence="2 3">
    <name type="scientific">Puccinia graminis f. sp. tritici</name>
    <dbReference type="NCBI Taxonomy" id="56615"/>
    <lineage>
        <taxon>Eukaryota</taxon>
        <taxon>Fungi</taxon>
        <taxon>Dikarya</taxon>
        <taxon>Basidiomycota</taxon>
        <taxon>Pucciniomycotina</taxon>
        <taxon>Pucciniomycetes</taxon>
        <taxon>Pucciniales</taxon>
        <taxon>Pucciniaceae</taxon>
        <taxon>Puccinia</taxon>
    </lineage>
</organism>
<evidence type="ECO:0000313" key="2">
    <source>
        <dbReference type="EMBL" id="KAA1111414.1"/>
    </source>
</evidence>
<protein>
    <submittedName>
        <fullName evidence="2">Uncharacterized protein</fullName>
    </submittedName>
</protein>
<proteinExistence type="predicted"/>
<name>A0A5B0QEK9_PUCGR</name>
<dbReference type="EMBL" id="VDEP01000284">
    <property type="protein sequence ID" value="KAA1111414.1"/>
    <property type="molecule type" value="Genomic_DNA"/>
</dbReference>
<gene>
    <name evidence="2" type="ORF">PGTUg99_007611</name>
</gene>
<evidence type="ECO:0000256" key="1">
    <source>
        <dbReference type="SAM" id="MobiDB-lite"/>
    </source>
</evidence>
<feature type="region of interest" description="Disordered" evidence="1">
    <location>
        <begin position="88"/>
        <end position="107"/>
    </location>
</feature>
<dbReference type="AlphaFoldDB" id="A0A5B0QEK9"/>
<accession>A0A5B0QEK9</accession>
<evidence type="ECO:0000313" key="3">
    <source>
        <dbReference type="Proteomes" id="UP000325313"/>
    </source>
</evidence>